<protein>
    <submittedName>
        <fullName evidence="2">IS110 family transposase</fullName>
    </submittedName>
</protein>
<dbReference type="AlphaFoldDB" id="A0A2S7BYG4"/>
<accession>A0A2S7BYG4</accession>
<dbReference type="InterPro" id="IPR047650">
    <property type="entry name" value="Transpos_IS110"/>
</dbReference>
<reference evidence="2 3" key="1">
    <citation type="submission" date="2016-08" db="EMBL/GenBank/DDBJ databases">
        <authorList>
            <person name="Seilhamer J.J."/>
        </authorList>
    </citation>
    <scope>NUCLEOTIDE SEQUENCE [LARGE SCALE GENOMIC DNA]</scope>
    <source>
        <strain evidence="2 3">CFBP4690</strain>
    </source>
</reference>
<name>A0A2S7BYG4_9XANT</name>
<dbReference type="GO" id="GO:0006313">
    <property type="term" value="P:DNA transposition"/>
    <property type="evidence" value="ECO:0007669"/>
    <property type="project" value="InterPro"/>
</dbReference>
<comment type="caution">
    <text evidence="2">The sequence shown here is derived from an EMBL/GenBank/DDBJ whole genome shotgun (WGS) entry which is preliminary data.</text>
</comment>
<dbReference type="PANTHER" id="PTHR33055">
    <property type="entry name" value="TRANSPOSASE FOR INSERTION SEQUENCE ELEMENT IS1111A"/>
    <property type="match status" value="1"/>
</dbReference>
<feature type="non-terminal residue" evidence="2">
    <location>
        <position position="89"/>
    </location>
</feature>
<evidence type="ECO:0000313" key="2">
    <source>
        <dbReference type="EMBL" id="PPU54387.1"/>
    </source>
</evidence>
<dbReference type="GO" id="GO:0004803">
    <property type="term" value="F:transposase activity"/>
    <property type="evidence" value="ECO:0007669"/>
    <property type="project" value="InterPro"/>
</dbReference>
<dbReference type="Proteomes" id="UP000237872">
    <property type="component" value="Unassembled WGS sequence"/>
</dbReference>
<feature type="domain" description="Transposase IS110-like N-terminal" evidence="1">
    <location>
        <begin position="3"/>
        <end position="87"/>
    </location>
</feature>
<dbReference type="PANTHER" id="PTHR33055:SF13">
    <property type="entry name" value="TRANSPOSASE"/>
    <property type="match status" value="1"/>
</dbReference>
<organism evidence="2 3">
    <name type="scientific">Xanthomonas codiaei</name>
    <dbReference type="NCBI Taxonomy" id="56463"/>
    <lineage>
        <taxon>Bacteria</taxon>
        <taxon>Pseudomonadati</taxon>
        <taxon>Pseudomonadota</taxon>
        <taxon>Gammaproteobacteria</taxon>
        <taxon>Lysobacterales</taxon>
        <taxon>Lysobacteraceae</taxon>
        <taxon>Xanthomonas</taxon>
    </lineage>
</organism>
<dbReference type="OrthoDB" id="9795150at2"/>
<evidence type="ECO:0000313" key="3">
    <source>
        <dbReference type="Proteomes" id="UP000237872"/>
    </source>
</evidence>
<evidence type="ECO:0000259" key="1">
    <source>
        <dbReference type="Pfam" id="PF01548"/>
    </source>
</evidence>
<sequence>MALDALHAAGLPVVRINPRQGRDFARATGQLSKTDQLDARVLAQMAAVLSLRRYQPLEDWRRRLRAYQQRRMQVLALVQQQRQQVSQLS</sequence>
<dbReference type="EMBL" id="MDEC01000104">
    <property type="protein sequence ID" value="PPU54387.1"/>
    <property type="molecule type" value="Genomic_DNA"/>
</dbReference>
<dbReference type="GO" id="GO:0003677">
    <property type="term" value="F:DNA binding"/>
    <property type="evidence" value="ECO:0007669"/>
    <property type="project" value="InterPro"/>
</dbReference>
<dbReference type="RefSeq" id="WP_146092058.1">
    <property type="nucleotide sequence ID" value="NZ_MDEC01000104.1"/>
</dbReference>
<gene>
    <name evidence="2" type="ORF">XcodCFBP4690_22120</name>
</gene>
<dbReference type="Pfam" id="PF01548">
    <property type="entry name" value="DEDD_Tnp_IS110"/>
    <property type="match status" value="1"/>
</dbReference>
<proteinExistence type="predicted"/>
<dbReference type="InterPro" id="IPR002525">
    <property type="entry name" value="Transp_IS110-like_N"/>
</dbReference>